<evidence type="ECO:0000256" key="5">
    <source>
        <dbReference type="ARBA" id="ARBA00023295"/>
    </source>
</evidence>
<organism evidence="8">
    <name type="scientific">hydrothermal vent metagenome</name>
    <dbReference type="NCBI Taxonomy" id="652676"/>
    <lineage>
        <taxon>unclassified sequences</taxon>
        <taxon>metagenomes</taxon>
        <taxon>ecological metagenomes</taxon>
    </lineage>
</organism>
<evidence type="ECO:0000256" key="4">
    <source>
        <dbReference type="ARBA" id="ARBA00022801"/>
    </source>
</evidence>
<reference evidence="8" key="1">
    <citation type="submission" date="2018-06" db="EMBL/GenBank/DDBJ databases">
        <authorList>
            <person name="Zhirakovskaya E."/>
        </authorList>
    </citation>
    <scope>NUCLEOTIDE SEQUENCE</scope>
</reference>
<dbReference type="InterPro" id="IPR036962">
    <property type="entry name" value="Glyco_hydro_3_N_sf"/>
</dbReference>
<keyword evidence="5" id="KW-0326">Glycosidase</keyword>
<dbReference type="PRINTS" id="PR00133">
    <property type="entry name" value="GLHYDRLASE3"/>
</dbReference>
<dbReference type="InterPro" id="IPR001764">
    <property type="entry name" value="Glyco_hydro_3_N"/>
</dbReference>
<evidence type="ECO:0000256" key="2">
    <source>
        <dbReference type="ARBA" id="ARBA00005336"/>
    </source>
</evidence>
<protein>
    <recommendedName>
        <fullName evidence="3">beta-N-acetylhexosaminidase</fullName>
        <ecNumber evidence="3">3.2.1.52</ecNumber>
    </recommendedName>
</protein>
<dbReference type="GO" id="GO:0004563">
    <property type="term" value="F:beta-N-acetylhexosaminidase activity"/>
    <property type="evidence" value="ECO:0007669"/>
    <property type="project" value="UniProtKB-EC"/>
</dbReference>
<dbReference type="InterPro" id="IPR017853">
    <property type="entry name" value="GH"/>
</dbReference>
<dbReference type="InterPro" id="IPR050226">
    <property type="entry name" value="NagZ_Beta-hexosaminidase"/>
</dbReference>
<dbReference type="SUPFAM" id="SSF51445">
    <property type="entry name" value="(Trans)glycosidases"/>
    <property type="match status" value="1"/>
</dbReference>
<comment type="catalytic activity">
    <reaction evidence="1">
        <text>Hydrolysis of terminal non-reducing N-acetyl-D-hexosamine residues in N-acetyl-beta-D-hexosaminides.</text>
        <dbReference type="EC" id="3.2.1.52"/>
    </reaction>
</comment>
<dbReference type="PANTHER" id="PTHR30480">
    <property type="entry name" value="BETA-HEXOSAMINIDASE-RELATED"/>
    <property type="match status" value="1"/>
</dbReference>
<dbReference type="Gene3D" id="3.20.20.300">
    <property type="entry name" value="Glycoside hydrolase, family 3, N-terminal domain"/>
    <property type="match status" value="1"/>
</dbReference>
<dbReference type="InterPro" id="IPR012338">
    <property type="entry name" value="Beta-lactam/transpept-like"/>
</dbReference>
<keyword evidence="4 8" id="KW-0378">Hydrolase</keyword>
<dbReference type="AlphaFoldDB" id="A0A3B0U5J7"/>
<dbReference type="PANTHER" id="PTHR30480:SF13">
    <property type="entry name" value="BETA-HEXOSAMINIDASE"/>
    <property type="match status" value="1"/>
</dbReference>
<evidence type="ECO:0000259" key="6">
    <source>
        <dbReference type="Pfam" id="PF00144"/>
    </source>
</evidence>
<evidence type="ECO:0000259" key="7">
    <source>
        <dbReference type="Pfam" id="PF00933"/>
    </source>
</evidence>
<proteinExistence type="inferred from homology"/>
<dbReference type="GO" id="GO:0005975">
    <property type="term" value="P:carbohydrate metabolic process"/>
    <property type="evidence" value="ECO:0007669"/>
    <property type="project" value="InterPro"/>
</dbReference>
<sequence length="1001" mass="112458">MSKHNFVQLTVACLLLWMAGFTTATAQNESSAPAFRKDLETHWVDSVFNSLNRNEKIAQLIYVAAYSNRGVAHEVAVTDLIRKYKIGGLIFFQGTPQKQALLTNFYQSQSKVPLMVAMDAEWGLAMRLKHTIHFPYQMALGAIGNDSLIYQMGREIGRELKRTGVQMNLAPVVDINNNPNNPVINFRSFGMDKKMVAAKGIAYMKGLQEEGVLATAKHFPGHGDTGTDSHKTLPVVPFSRERLDTLEMYPFQQMIDAGVSAVMTAHLYVPALDSTPHLASSLSKKIVTGILKDSLGFKGIVISDAMNMKGVTKYFLPGEADAKAMVAGNDVLEFVQDVPLAIKKIRKAIAKGKISWKDINQRCKKVLAAKYWAGLSHWHPIDTANIIKDLNPPSAEILNRKLIRASLTVLRDNNNIIPVQNLEQQRIATLAVGSKTEIPFQKMLANYTQTTNFYWTKSDTLSDSLWLARLKNYSLVIVGITNMSQYPARNFSITPEMLDFLKKVMASHQTIITVFGNPFSLNKMPGIEKSDGLVLTYEDSPLFQNLAAQLIFGAFGSQGTLPVRLDKFPIHYGIKVPPSGRLGYTIPEEEGMNSVYLNKAVDSIALAGINAKAYPGCEVLVARNGAVVFHKSYGYHTYYDREKVINNDLFDFASLTKVTASLPAIMELYDQGKLKLDVPFDTYWPAFKHSNKNKMTLREILAHQAGLQAWIPYWRKTVKANGKFKRRIFRRDSSSRFDVPVSPDLFLNKNYRKTMYREIKKSPVSPIKKYLYSGLAFYLVPQIVKNMTGENFETFLKKNIYRPLGAYNLTFNPYRHFPLKDIVPTEIDTFFRKWAIHGYVHDEGAAMMGGVSGNAGLFGTANDLAKLAQMYLQMGFFGGKQYISDTTMKEFTRRQYPENGNRRGLGFDKPLLGNDTLPAEKAYPAQSASSESFGHSGYTGTFLWIDPKENLVYIFFSNRVYPTRLNHKIYQLNIRTSIQQALYNAILKEKQTGTKDSVPAG</sequence>
<feature type="domain" description="Glycoside hydrolase family 3 N-terminal" evidence="7">
    <location>
        <begin position="54"/>
        <end position="368"/>
    </location>
</feature>
<dbReference type="InterPro" id="IPR001466">
    <property type="entry name" value="Beta-lactam-related"/>
</dbReference>
<dbReference type="GO" id="GO:0009254">
    <property type="term" value="P:peptidoglycan turnover"/>
    <property type="evidence" value="ECO:0007669"/>
    <property type="project" value="TreeGrafter"/>
</dbReference>
<name>A0A3B0U5J7_9ZZZZ</name>
<comment type="similarity">
    <text evidence="2">Belongs to the glycosyl hydrolase 3 family.</text>
</comment>
<dbReference type="SUPFAM" id="SSF56601">
    <property type="entry name" value="beta-lactamase/transpeptidase-like"/>
    <property type="match status" value="1"/>
</dbReference>
<evidence type="ECO:0000256" key="1">
    <source>
        <dbReference type="ARBA" id="ARBA00001231"/>
    </source>
</evidence>
<feature type="domain" description="Beta-lactamase-related" evidence="6">
    <location>
        <begin position="611"/>
        <end position="965"/>
    </location>
</feature>
<dbReference type="Pfam" id="PF00933">
    <property type="entry name" value="Glyco_hydro_3"/>
    <property type="match status" value="1"/>
</dbReference>
<evidence type="ECO:0000313" key="8">
    <source>
        <dbReference type="EMBL" id="VAW26301.1"/>
    </source>
</evidence>
<dbReference type="Pfam" id="PF00144">
    <property type="entry name" value="Beta-lactamase"/>
    <property type="match status" value="1"/>
</dbReference>
<dbReference type="Gene3D" id="3.40.710.10">
    <property type="entry name" value="DD-peptidase/beta-lactamase superfamily"/>
    <property type="match status" value="1"/>
</dbReference>
<dbReference type="EMBL" id="UOET01000020">
    <property type="protein sequence ID" value="VAW26301.1"/>
    <property type="molecule type" value="Genomic_DNA"/>
</dbReference>
<evidence type="ECO:0000256" key="3">
    <source>
        <dbReference type="ARBA" id="ARBA00012663"/>
    </source>
</evidence>
<dbReference type="EC" id="3.2.1.52" evidence="3"/>
<gene>
    <name evidence="8" type="ORF">MNBD_BACTEROID07-1629</name>
</gene>
<accession>A0A3B0U5J7</accession>